<reference evidence="10 11" key="1">
    <citation type="journal article" date="2016" name="Appl. Environ. Microbiol.">
        <title>Function and Phylogeny of Bacterial Butyryl Coenzyme A:Acetate Transferases and Their Diversity in the Proximal Colon of Swine.</title>
        <authorList>
            <person name="Trachsel J."/>
            <person name="Bayles D.O."/>
            <person name="Looft T."/>
            <person name="Levine U.Y."/>
            <person name="Allen H.K."/>
        </authorList>
    </citation>
    <scope>NUCLEOTIDE SEQUENCE [LARGE SCALE GENOMIC DNA]</scope>
    <source>
        <strain evidence="10 11">35-6-1</strain>
    </source>
</reference>
<keyword evidence="6" id="KW-0443">Lipid metabolism</keyword>
<gene>
    <name evidence="10" type="ORF">BIV18_05385</name>
</gene>
<dbReference type="PANTHER" id="PTHR12358:SF106">
    <property type="entry name" value="LIPID KINASE YEGS"/>
    <property type="match status" value="1"/>
</dbReference>
<dbReference type="Gene3D" id="3.40.50.10330">
    <property type="entry name" value="Probable inorganic polyphosphate/atp-NAD kinase, domain 1"/>
    <property type="match status" value="1"/>
</dbReference>
<sequence>MKILFIYNPNSGDKSGKEFIGKINEELKKYFDEIILRETKEAGDGTSFVEEVKNVDAIGVYGGDGTVNEVLMGMNKISSKAKLLILPGGTGNLLAKKLEIPEDKESALLSFDFIRTKKIDLGKANDKVFSLFASIGAVPEAIHEVSSEEKSKFGGMAYIKKSIEKLTSSEKYNLEVKSDSGEYSGSVDHLIVALSNKIGKLEFTNIDKERDSGNADLFILTSDSIKDRLEVLKDSIAGEVEEGDSVVHYTLKEAKISSLGTEEVIMDIDGNRGPSLPVDIKILKEAVEVYIPKGGGND</sequence>
<dbReference type="GO" id="GO:0046872">
    <property type="term" value="F:metal ion binding"/>
    <property type="evidence" value="ECO:0007669"/>
    <property type="project" value="UniProtKB-KW"/>
</dbReference>
<dbReference type="Gene3D" id="2.60.200.40">
    <property type="match status" value="1"/>
</dbReference>
<comment type="cofactor">
    <cofactor evidence="1">
        <name>Mg(2+)</name>
        <dbReference type="ChEBI" id="CHEBI:18420"/>
    </cofactor>
</comment>
<evidence type="ECO:0000256" key="1">
    <source>
        <dbReference type="ARBA" id="ARBA00001946"/>
    </source>
</evidence>
<dbReference type="EMBL" id="MJIH01000001">
    <property type="protein sequence ID" value="OLR64984.1"/>
    <property type="molecule type" value="Genomic_DNA"/>
</dbReference>
<evidence type="ECO:0000313" key="10">
    <source>
        <dbReference type="EMBL" id="OLR64984.1"/>
    </source>
</evidence>
<evidence type="ECO:0000313" key="11">
    <source>
        <dbReference type="Proteomes" id="UP000187166"/>
    </source>
</evidence>
<dbReference type="SMART" id="SM00046">
    <property type="entry name" value="DAGKc"/>
    <property type="match status" value="1"/>
</dbReference>
<accession>A0A1U7M013</accession>
<evidence type="ECO:0000259" key="9">
    <source>
        <dbReference type="PROSITE" id="PS50146"/>
    </source>
</evidence>
<evidence type="ECO:0000256" key="4">
    <source>
        <dbReference type="ARBA" id="ARBA00022723"/>
    </source>
</evidence>
<protein>
    <recommendedName>
        <fullName evidence="9">DAGKc domain-containing protein</fullName>
    </recommendedName>
</protein>
<comment type="similarity">
    <text evidence="2">Belongs to the diacylglycerol/lipid kinase family.</text>
</comment>
<dbReference type="InterPro" id="IPR016064">
    <property type="entry name" value="NAD/diacylglycerol_kinase_sf"/>
</dbReference>
<dbReference type="GO" id="GO:0004143">
    <property type="term" value="F:ATP-dependent diacylglycerol kinase activity"/>
    <property type="evidence" value="ECO:0007669"/>
    <property type="project" value="TreeGrafter"/>
</dbReference>
<dbReference type="STRING" id="1465756.BIV18_05385"/>
<dbReference type="AlphaFoldDB" id="A0A1U7M013"/>
<proteinExistence type="inferred from homology"/>
<evidence type="ECO:0000256" key="7">
    <source>
        <dbReference type="ARBA" id="ARBA00023209"/>
    </source>
</evidence>
<keyword evidence="7" id="KW-0594">Phospholipid biosynthesis</keyword>
<dbReference type="InterPro" id="IPR005218">
    <property type="entry name" value="Diacylglycerol/lipid_kinase"/>
</dbReference>
<organism evidence="10 11">
    <name type="scientific">Peptoniphilus porci</name>
    <dbReference type="NCBI Taxonomy" id="2652280"/>
    <lineage>
        <taxon>Bacteria</taxon>
        <taxon>Bacillati</taxon>
        <taxon>Bacillota</taxon>
        <taxon>Tissierellia</taxon>
        <taxon>Tissierellales</taxon>
        <taxon>Peptoniphilaceae</taxon>
        <taxon>Peptoniphilus</taxon>
    </lineage>
</organism>
<feature type="domain" description="DAGKc" evidence="9">
    <location>
        <begin position="1"/>
        <end position="128"/>
    </location>
</feature>
<keyword evidence="4" id="KW-0479">Metal-binding</keyword>
<dbReference type="NCBIfam" id="TIGR00147">
    <property type="entry name" value="YegS/Rv2252/BmrU family lipid kinase"/>
    <property type="match status" value="1"/>
</dbReference>
<evidence type="ECO:0000256" key="6">
    <source>
        <dbReference type="ARBA" id="ARBA00023098"/>
    </source>
</evidence>
<evidence type="ECO:0000256" key="2">
    <source>
        <dbReference type="ARBA" id="ARBA00005983"/>
    </source>
</evidence>
<keyword evidence="11" id="KW-1185">Reference proteome</keyword>
<dbReference type="Pfam" id="PF00781">
    <property type="entry name" value="DAGK_cat"/>
    <property type="match status" value="1"/>
</dbReference>
<keyword evidence="3" id="KW-0444">Lipid biosynthesis</keyword>
<keyword evidence="8" id="KW-1208">Phospholipid metabolism</keyword>
<dbReference type="SUPFAM" id="SSF111331">
    <property type="entry name" value="NAD kinase/diacylglycerol kinase-like"/>
    <property type="match status" value="1"/>
</dbReference>
<name>A0A1U7M013_9FIRM</name>
<keyword evidence="5" id="KW-0460">Magnesium</keyword>
<dbReference type="GO" id="GO:0005886">
    <property type="term" value="C:plasma membrane"/>
    <property type="evidence" value="ECO:0007669"/>
    <property type="project" value="TreeGrafter"/>
</dbReference>
<dbReference type="PANTHER" id="PTHR12358">
    <property type="entry name" value="SPHINGOSINE KINASE"/>
    <property type="match status" value="1"/>
</dbReference>
<dbReference type="Proteomes" id="UP000187166">
    <property type="component" value="Unassembled WGS sequence"/>
</dbReference>
<evidence type="ECO:0000256" key="8">
    <source>
        <dbReference type="ARBA" id="ARBA00023264"/>
    </source>
</evidence>
<dbReference type="InterPro" id="IPR050187">
    <property type="entry name" value="Lipid_Phosphate_FormReg"/>
</dbReference>
<dbReference type="PROSITE" id="PS50146">
    <property type="entry name" value="DAGK"/>
    <property type="match status" value="1"/>
</dbReference>
<dbReference type="InterPro" id="IPR017438">
    <property type="entry name" value="ATP-NAD_kinase_N"/>
</dbReference>
<evidence type="ECO:0000256" key="3">
    <source>
        <dbReference type="ARBA" id="ARBA00022516"/>
    </source>
</evidence>
<evidence type="ECO:0000256" key="5">
    <source>
        <dbReference type="ARBA" id="ARBA00022842"/>
    </source>
</evidence>
<dbReference type="GO" id="GO:0005524">
    <property type="term" value="F:ATP binding"/>
    <property type="evidence" value="ECO:0007669"/>
    <property type="project" value="InterPro"/>
</dbReference>
<dbReference type="GO" id="GO:0008654">
    <property type="term" value="P:phospholipid biosynthetic process"/>
    <property type="evidence" value="ECO:0007669"/>
    <property type="project" value="UniProtKB-KW"/>
</dbReference>
<dbReference type="InterPro" id="IPR001206">
    <property type="entry name" value="Diacylglycerol_kinase_cat_dom"/>
</dbReference>
<comment type="caution">
    <text evidence="10">The sequence shown here is derived from an EMBL/GenBank/DDBJ whole genome shotgun (WGS) entry which is preliminary data.</text>
</comment>